<dbReference type="CDD" id="cd04301">
    <property type="entry name" value="NAT_SF"/>
    <property type="match status" value="1"/>
</dbReference>
<keyword evidence="7 9" id="KW-0012">Acyltransferase</keyword>
<dbReference type="PANTHER" id="PTHR43072">
    <property type="entry name" value="N-ACETYLTRANSFERASE"/>
    <property type="match status" value="1"/>
</dbReference>
<evidence type="ECO:0000256" key="5">
    <source>
        <dbReference type="ARBA" id="ARBA00017935"/>
    </source>
</evidence>
<dbReference type="AlphaFoldDB" id="A0A0P9EZR7"/>
<protein>
    <recommendedName>
        <fullName evidence="5 9">L-2,4-diaminobutyric acid acetyltransferase</fullName>
        <shortName evidence="9">DABA acetyltransferase</shortName>
        <ecNumber evidence="4 9">2.3.1.178</ecNumber>
    </recommendedName>
</protein>
<evidence type="ECO:0000313" key="11">
    <source>
        <dbReference type="EMBL" id="KPV44588.1"/>
    </source>
</evidence>
<gene>
    <name evidence="9" type="primary">ectA</name>
    <name evidence="11" type="ORF">AN477_06215</name>
</gene>
<dbReference type="UniPathway" id="UPA00067">
    <property type="reaction ID" value="UER00122"/>
</dbReference>
<feature type="domain" description="N-acetyltransferase" evidence="10">
    <location>
        <begin position="17"/>
        <end position="170"/>
    </location>
</feature>
<comment type="similarity">
    <text evidence="3 9">Belongs to the acetyltransferase family. EctA subfamily.</text>
</comment>
<evidence type="ECO:0000256" key="1">
    <source>
        <dbReference type="ARBA" id="ARBA00003741"/>
    </source>
</evidence>
<sequence length="175" mass="19908">MSVRNQEIPVVFPLSEVHFRKPRLEDGTAVWELVRDTQVLDLNSSYCYLMLSSYFQETCMIAERHGQVIGFVSGFIPENRSQTLFIWQVAVAKSTRGLGIGTSMLEKLLNRPVCQDVHYVETTVSPSNAPSQAMFQRLARDLATELKVTGVMGTELFPRNNHEPERIFRIGPFRS</sequence>
<dbReference type="Pfam" id="PF00583">
    <property type="entry name" value="Acetyltransf_1"/>
    <property type="match status" value="1"/>
</dbReference>
<evidence type="ECO:0000256" key="2">
    <source>
        <dbReference type="ARBA" id="ARBA00004978"/>
    </source>
</evidence>
<comment type="function">
    <text evidence="1 9">Catalyzes the acetylation of L-2,4-diaminobutyrate (DABA) to gamma-N-acetyl-alpha,gamma-diaminobutyric acid (ADABA) with acetyl coenzyme A.</text>
</comment>
<dbReference type="EMBL" id="LJCO01000030">
    <property type="protein sequence ID" value="KPV44588.1"/>
    <property type="molecule type" value="Genomic_DNA"/>
</dbReference>
<reference evidence="11 12" key="1">
    <citation type="submission" date="2015-09" db="EMBL/GenBank/DDBJ databases">
        <title>Draft genome sequence of Alicyclobacillus ferrooxydans DSM 22381.</title>
        <authorList>
            <person name="Hemp J."/>
        </authorList>
    </citation>
    <scope>NUCLEOTIDE SEQUENCE [LARGE SCALE GENOMIC DNA]</scope>
    <source>
        <strain evidence="11 12">TC-34</strain>
    </source>
</reference>
<proteinExistence type="inferred from homology"/>
<dbReference type="Gene3D" id="3.40.630.30">
    <property type="match status" value="1"/>
</dbReference>
<dbReference type="STRING" id="471514.AN477_06215"/>
<dbReference type="Proteomes" id="UP000050482">
    <property type="component" value="Unassembled WGS sequence"/>
</dbReference>
<evidence type="ECO:0000256" key="6">
    <source>
        <dbReference type="ARBA" id="ARBA00022679"/>
    </source>
</evidence>
<evidence type="ECO:0000256" key="4">
    <source>
        <dbReference type="ARBA" id="ARBA00012355"/>
    </source>
</evidence>
<organism evidence="11 12">
    <name type="scientific">Alicyclobacillus ferrooxydans</name>
    <dbReference type="NCBI Taxonomy" id="471514"/>
    <lineage>
        <taxon>Bacteria</taxon>
        <taxon>Bacillati</taxon>
        <taxon>Bacillota</taxon>
        <taxon>Bacilli</taxon>
        <taxon>Bacillales</taxon>
        <taxon>Alicyclobacillaceae</taxon>
        <taxon>Alicyclobacillus</taxon>
    </lineage>
</organism>
<dbReference type="OrthoDB" id="7163760at2"/>
<dbReference type="PROSITE" id="PS51186">
    <property type="entry name" value="GNAT"/>
    <property type="match status" value="1"/>
</dbReference>
<dbReference type="InterPro" id="IPR012772">
    <property type="entry name" value="Ectoine_EctA"/>
</dbReference>
<comment type="caution">
    <text evidence="11">The sequence shown here is derived from an EMBL/GenBank/DDBJ whole genome shotgun (WGS) entry which is preliminary data.</text>
</comment>
<dbReference type="InterPro" id="IPR000182">
    <property type="entry name" value="GNAT_dom"/>
</dbReference>
<dbReference type="SUPFAM" id="SSF55729">
    <property type="entry name" value="Acyl-CoA N-acyltransferases (Nat)"/>
    <property type="match status" value="1"/>
</dbReference>
<evidence type="ECO:0000259" key="10">
    <source>
        <dbReference type="PROSITE" id="PS51186"/>
    </source>
</evidence>
<dbReference type="NCBIfam" id="TIGR02406">
    <property type="entry name" value="ectoine_EctA"/>
    <property type="match status" value="1"/>
</dbReference>
<name>A0A0P9EZR7_9BACL</name>
<evidence type="ECO:0000256" key="3">
    <source>
        <dbReference type="ARBA" id="ARBA00010712"/>
    </source>
</evidence>
<evidence type="ECO:0000313" key="12">
    <source>
        <dbReference type="Proteomes" id="UP000050482"/>
    </source>
</evidence>
<evidence type="ECO:0000256" key="8">
    <source>
        <dbReference type="ARBA" id="ARBA00048924"/>
    </source>
</evidence>
<keyword evidence="12" id="KW-1185">Reference proteome</keyword>
<evidence type="ECO:0000256" key="9">
    <source>
        <dbReference type="RuleBase" id="RU365045"/>
    </source>
</evidence>
<dbReference type="GO" id="GO:0019491">
    <property type="term" value="P:ectoine biosynthetic process"/>
    <property type="evidence" value="ECO:0007669"/>
    <property type="project" value="UniProtKB-UniPathway"/>
</dbReference>
<dbReference type="GO" id="GO:0033816">
    <property type="term" value="F:diaminobutyrate acetyltransferase activity"/>
    <property type="evidence" value="ECO:0007669"/>
    <property type="project" value="UniProtKB-EC"/>
</dbReference>
<dbReference type="InterPro" id="IPR016181">
    <property type="entry name" value="Acyl_CoA_acyltransferase"/>
</dbReference>
<comment type="pathway">
    <text evidence="2 9">Amine and polyamine biosynthesis; ectoine biosynthesis; L-ectoine from L-aspartate 4-semialdehyde: step 2/3.</text>
</comment>
<dbReference type="RefSeq" id="WP_054968304.1">
    <property type="nucleotide sequence ID" value="NZ_LJCO01000030.1"/>
</dbReference>
<comment type="catalytic activity">
    <reaction evidence="8 9">
        <text>L-2,4-diaminobutanoate + acetyl-CoA = (2S)-4-acetamido-2-aminobutanoate + CoA + H(+)</text>
        <dbReference type="Rhea" id="RHEA:16901"/>
        <dbReference type="ChEBI" id="CHEBI:15378"/>
        <dbReference type="ChEBI" id="CHEBI:57287"/>
        <dbReference type="ChEBI" id="CHEBI:57288"/>
        <dbReference type="ChEBI" id="CHEBI:58761"/>
        <dbReference type="ChEBI" id="CHEBI:58929"/>
        <dbReference type="EC" id="2.3.1.178"/>
    </reaction>
</comment>
<keyword evidence="6 9" id="KW-0808">Transferase</keyword>
<dbReference type="EC" id="2.3.1.178" evidence="4 9"/>
<evidence type="ECO:0000256" key="7">
    <source>
        <dbReference type="ARBA" id="ARBA00023315"/>
    </source>
</evidence>
<accession>A0A0P9EZR7</accession>
<dbReference type="PANTHER" id="PTHR43072:SF23">
    <property type="entry name" value="UPF0039 PROTEIN C11D3.02C"/>
    <property type="match status" value="1"/>
</dbReference>
<dbReference type="PATRIC" id="fig|471514.4.peg.4218"/>